<reference evidence="1" key="1">
    <citation type="submission" date="2022-03" db="EMBL/GenBank/DDBJ databases">
        <authorList>
            <person name="Sayadi A."/>
        </authorList>
    </citation>
    <scope>NUCLEOTIDE SEQUENCE</scope>
</reference>
<keyword evidence="2" id="KW-1185">Reference proteome</keyword>
<accession>A0A9P0MDA7</accession>
<proteinExistence type="predicted"/>
<organism evidence="1 2">
    <name type="scientific">Acanthoscelides obtectus</name>
    <name type="common">Bean weevil</name>
    <name type="synonym">Bruchus obtectus</name>
    <dbReference type="NCBI Taxonomy" id="200917"/>
    <lineage>
        <taxon>Eukaryota</taxon>
        <taxon>Metazoa</taxon>
        <taxon>Ecdysozoa</taxon>
        <taxon>Arthropoda</taxon>
        <taxon>Hexapoda</taxon>
        <taxon>Insecta</taxon>
        <taxon>Pterygota</taxon>
        <taxon>Neoptera</taxon>
        <taxon>Endopterygota</taxon>
        <taxon>Coleoptera</taxon>
        <taxon>Polyphaga</taxon>
        <taxon>Cucujiformia</taxon>
        <taxon>Chrysomeloidea</taxon>
        <taxon>Chrysomelidae</taxon>
        <taxon>Bruchinae</taxon>
        <taxon>Bruchini</taxon>
        <taxon>Acanthoscelides</taxon>
    </lineage>
</organism>
<name>A0A9P0MDA7_ACAOB</name>
<evidence type="ECO:0000313" key="1">
    <source>
        <dbReference type="EMBL" id="CAH2013910.1"/>
    </source>
</evidence>
<dbReference type="EMBL" id="CAKOFQ010008390">
    <property type="protein sequence ID" value="CAH2013910.1"/>
    <property type="molecule type" value="Genomic_DNA"/>
</dbReference>
<gene>
    <name evidence="1" type="ORF">ACAOBT_LOCUS33752</name>
</gene>
<protein>
    <submittedName>
        <fullName evidence="1">Uncharacterized protein</fullName>
    </submittedName>
</protein>
<dbReference type="AlphaFoldDB" id="A0A9P0MDA7"/>
<comment type="caution">
    <text evidence="1">The sequence shown here is derived from an EMBL/GenBank/DDBJ whole genome shotgun (WGS) entry which is preliminary data.</text>
</comment>
<sequence length="29" mass="3482">MLKNKVVRYEISHLKVIMNMTLVMTFKIT</sequence>
<dbReference type="Proteomes" id="UP001152888">
    <property type="component" value="Unassembled WGS sequence"/>
</dbReference>
<evidence type="ECO:0000313" key="2">
    <source>
        <dbReference type="Proteomes" id="UP001152888"/>
    </source>
</evidence>